<keyword evidence="2" id="KW-1185">Reference proteome</keyword>
<evidence type="ECO:0000313" key="1">
    <source>
        <dbReference type="EMBL" id="KAF5178576.1"/>
    </source>
</evidence>
<comment type="caution">
    <text evidence="1">The sequence shown here is derived from an EMBL/GenBank/DDBJ whole genome shotgun (WGS) entry which is preliminary data.</text>
</comment>
<dbReference type="Proteomes" id="UP000554482">
    <property type="component" value="Unassembled WGS sequence"/>
</dbReference>
<protein>
    <submittedName>
        <fullName evidence="1">Magnesium transporter MRS2-11 protein</fullName>
    </submittedName>
</protein>
<reference evidence="1 2" key="1">
    <citation type="submission" date="2020-06" db="EMBL/GenBank/DDBJ databases">
        <title>Transcriptomic and genomic resources for Thalictrum thalictroides and T. hernandezii: Facilitating candidate gene discovery in an emerging model plant lineage.</title>
        <authorList>
            <person name="Arias T."/>
            <person name="Riano-Pachon D.M."/>
            <person name="Di Stilio V.S."/>
        </authorList>
    </citation>
    <scope>NUCLEOTIDE SEQUENCE [LARGE SCALE GENOMIC DNA]</scope>
    <source>
        <strain evidence="2">cv. WT478/WT964</strain>
        <tissue evidence="1">Leaves</tissue>
    </source>
</reference>
<dbReference type="AlphaFoldDB" id="A0A7J6V0U8"/>
<dbReference type="OrthoDB" id="1938291at2759"/>
<name>A0A7J6V0U8_THATH</name>
<sequence>MEERWRNPNEVKAKWMNGETVRLRIRSVVMFPDLKKSNTVQMDSIILGIRESVYEVIEVNTEGIVSTRRINRRHLLKTSGNHPREVRSIDPSLWLTNSLPSLLEWAHKQYVAKHQQGASQQ</sequence>
<evidence type="ECO:0000313" key="2">
    <source>
        <dbReference type="Proteomes" id="UP000554482"/>
    </source>
</evidence>
<accession>A0A7J6V0U8</accession>
<organism evidence="1 2">
    <name type="scientific">Thalictrum thalictroides</name>
    <name type="common">Rue-anemone</name>
    <name type="synonym">Anemone thalictroides</name>
    <dbReference type="NCBI Taxonomy" id="46969"/>
    <lineage>
        <taxon>Eukaryota</taxon>
        <taxon>Viridiplantae</taxon>
        <taxon>Streptophyta</taxon>
        <taxon>Embryophyta</taxon>
        <taxon>Tracheophyta</taxon>
        <taxon>Spermatophyta</taxon>
        <taxon>Magnoliopsida</taxon>
        <taxon>Ranunculales</taxon>
        <taxon>Ranunculaceae</taxon>
        <taxon>Thalictroideae</taxon>
        <taxon>Thalictrum</taxon>
    </lineage>
</organism>
<dbReference type="EMBL" id="JABWDY010039914">
    <property type="protein sequence ID" value="KAF5178576.1"/>
    <property type="molecule type" value="Genomic_DNA"/>
</dbReference>
<gene>
    <name evidence="1" type="ORF">FRX31_031837</name>
</gene>
<proteinExistence type="predicted"/>